<reference evidence="2" key="1">
    <citation type="journal article" date="2019" name="Int. J. Syst. Evol. Microbiol.">
        <title>The Global Catalogue of Microorganisms (GCM) 10K type strain sequencing project: providing services to taxonomists for standard genome sequencing and annotation.</title>
        <authorList>
            <consortium name="The Broad Institute Genomics Platform"/>
            <consortium name="The Broad Institute Genome Sequencing Center for Infectious Disease"/>
            <person name="Wu L."/>
            <person name="Ma J."/>
        </authorList>
    </citation>
    <scope>NUCLEOTIDE SEQUENCE [LARGE SCALE GENOMIC DNA]</scope>
    <source>
        <strain evidence="2">CGMCC 4.5581</strain>
    </source>
</reference>
<evidence type="ECO:0000313" key="1">
    <source>
        <dbReference type="EMBL" id="GGL86006.1"/>
    </source>
</evidence>
<dbReference type="Proteomes" id="UP000648663">
    <property type="component" value="Unassembled WGS sequence"/>
</dbReference>
<evidence type="ECO:0008006" key="3">
    <source>
        <dbReference type="Google" id="ProtNLM"/>
    </source>
</evidence>
<gene>
    <name evidence="1" type="ORF">GCM10011589_48040</name>
</gene>
<keyword evidence="2" id="KW-1185">Reference proteome</keyword>
<organism evidence="1 2">
    <name type="scientific">Modestobacter marinus</name>
    <dbReference type="NCBI Taxonomy" id="477641"/>
    <lineage>
        <taxon>Bacteria</taxon>
        <taxon>Bacillati</taxon>
        <taxon>Actinomycetota</taxon>
        <taxon>Actinomycetes</taxon>
        <taxon>Geodermatophilales</taxon>
        <taxon>Geodermatophilaceae</taxon>
        <taxon>Modestobacter</taxon>
    </lineage>
</organism>
<comment type="caution">
    <text evidence="1">The sequence shown here is derived from an EMBL/GenBank/DDBJ whole genome shotgun (WGS) entry which is preliminary data.</text>
</comment>
<accession>A0ABQ2GCX3</accession>
<name>A0ABQ2GCX3_9ACTN</name>
<proteinExistence type="predicted"/>
<dbReference type="EMBL" id="BMMI01000020">
    <property type="protein sequence ID" value="GGL86006.1"/>
    <property type="molecule type" value="Genomic_DNA"/>
</dbReference>
<evidence type="ECO:0000313" key="2">
    <source>
        <dbReference type="Proteomes" id="UP000648663"/>
    </source>
</evidence>
<sequence length="234" mass="25830">MTAPTPPDSAPVLPPAGDWVETWLSAPRFAVYLAAAESDRSRALALYEWNAQISAALLHDLAHVEVGLRNAYDRALSARWPGPPHWTLAGERVFAPVYRTRGRRRVDVNEKPRDNLRHAVINAGGPAARPGKVVAELMFGFWRYLSSAAHEKALWVPALHRAFPRGTDRAIHVDGPVGRLHTLRNRVAHHEPLLTTDIVGRFADLVGLADRLEPQLGQHLRVASNVPGLLAIRP</sequence>
<protein>
    <recommendedName>
        <fullName evidence="3">Abi-like protein</fullName>
    </recommendedName>
</protein>